<keyword evidence="1" id="KW-0472">Membrane</keyword>
<comment type="caution">
    <text evidence="2">The sequence shown here is derived from an EMBL/GenBank/DDBJ whole genome shotgun (WGS) entry which is preliminary data.</text>
</comment>
<keyword evidence="1" id="KW-1133">Transmembrane helix</keyword>
<feature type="transmembrane region" description="Helical" evidence="1">
    <location>
        <begin position="189"/>
        <end position="208"/>
    </location>
</feature>
<organism evidence="2 3">
    <name type="scientific">Durusdinium trenchii</name>
    <dbReference type="NCBI Taxonomy" id="1381693"/>
    <lineage>
        <taxon>Eukaryota</taxon>
        <taxon>Sar</taxon>
        <taxon>Alveolata</taxon>
        <taxon>Dinophyceae</taxon>
        <taxon>Suessiales</taxon>
        <taxon>Symbiodiniaceae</taxon>
        <taxon>Durusdinium</taxon>
    </lineage>
</organism>
<feature type="transmembrane region" description="Helical" evidence="1">
    <location>
        <begin position="257"/>
        <end position="280"/>
    </location>
</feature>
<feature type="transmembrane region" description="Helical" evidence="1">
    <location>
        <begin position="106"/>
        <end position="127"/>
    </location>
</feature>
<reference evidence="2 3" key="1">
    <citation type="submission" date="2024-02" db="EMBL/GenBank/DDBJ databases">
        <authorList>
            <person name="Chen Y."/>
            <person name="Shah S."/>
            <person name="Dougan E. K."/>
            <person name="Thang M."/>
            <person name="Chan C."/>
        </authorList>
    </citation>
    <scope>NUCLEOTIDE SEQUENCE [LARGE SCALE GENOMIC DNA]</scope>
</reference>
<sequence>MSENVVVHPTGKDGSVGHATNIVRHSWGSRYYVITEKHEEPSWDGTMNLKSKYNDEVQISVFIIDSRITHLEDIHQQKQCSFEGSWQNFNERGQGKHHRVLSFTKAATCFFLLVQLSLAVLVLRRFFLFVDTGKLLSRVIVLKFVLQDFPQQLCIAAYLYAWYADNGLRCQMCLFHPNHCDEQHPLHSTNFFVCLFTLLSAIANQMLLQAKLKRGYDSEDECVLCFFRFVMLSVSTLPFSTAMCFLSALLLHLKSVAIYFMSAIPAILGWGALICVPLFVCCEEEF</sequence>
<proteinExistence type="predicted"/>
<dbReference type="Proteomes" id="UP001642464">
    <property type="component" value="Unassembled WGS sequence"/>
</dbReference>
<evidence type="ECO:0000313" key="2">
    <source>
        <dbReference type="EMBL" id="CAK9069754.1"/>
    </source>
</evidence>
<gene>
    <name evidence="2" type="ORF">SCF082_LOCUS34861</name>
</gene>
<name>A0ABP0P3X1_9DINO</name>
<evidence type="ECO:0000256" key="1">
    <source>
        <dbReference type="SAM" id="Phobius"/>
    </source>
</evidence>
<keyword evidence="1" id="KW-0812">Transmembrane</keyword>
<keyword evidence="3" id="KW-1185">Reference proteome</keyword>
<feature type="transmembrane region" description="Helical" evidence="1">
    <location>
        <begin position="229"/>
        <end position="251"/>
    </location>
</feature>
<protein>
    <submittedName>
        <fullName evidence="2">Integral membrane protein</fullName>
    </submittedName>
</protein>
<accession>A0ABP0P3X1</accession>
<dbReference type="EMBL" id="CAXAMM010032447">
    <property type="protein sequence ID" value="CAK9069754.1"/>
    <property type="molecule type" value="Genomic_DNA"/>
</dbReference>
<evidence type="ECO:0000313" key="3">
    <source>
        <dbReference type="Proteomes" id="UP001642464"/>
    </source>
</evidence>